<reference evidence="3" key="1">
    <citation type="journal article" date="2014" name="PLoS Genet.">
        <title>Signature Gene Expression Reveals Novel Clues to the Molecular Mechanisms of Dimorphic Transition in Penicillium marneffei.</title>
        <authorList>
            <person name="Yang E."/>
            <person name="Wang G."/>
            <person name="Cai J."/>
            <person name="Woo P.C."/>
            <person name="Lau S.K."/>
            <person name="Yuen K.-Y."/>
            <person name="Chow W.-N."/>
            <person name="Lin X."/>
        </authorList>
    </citation>
    <scope>NUCLEOTIDE SEQUENCE [LARGE SCALE GENOMIC DNA]</scope>
    <source>
        <strain evidence="3">PM1</strain>
    </source>
</reference>
<gene>
    <name evidence="3" type="ORF">GQ26_0031940</name>
</gene>
<dbReference type="eggNOG" id="ENOG502SXGW">
    <property type="taxonomic scope" value="Eukaryota"/>
</dbReference>
<dbReference type="GO" id="GO:0008168">
    <property type="term" value="F:methyltransferase activity"/>
    <property type="evidence" value="ECO:0007669"/>
    <property type="project" value="UniProtKB-KW"/>
</dbReference>
<evidence type="ECO:0000256" key="1">
    <source>
        <dbReference type="SAM" id="MobiDB-lite"/>
    </source>
</evidence>
<accession>A0A093Y459</accession>
<dbReference type="EMBL" id="JPOX01000003">
    <property type="protein sequence ID" value="KFX52288.1"/>
    <property type="molecule type" value="Genomic_DNA"/>
</dbReference>
<keyword evidence="3" id="KW-0808">Transferase</keyword>
<feature type="region of interest" description="Disordered" evidence="1">
    <location>
        <begin position="174"/>
        <end position="194"/>
    </location>
</feature>
<protein>
    <submittedName>
        <fullName evidence="3">Lysine-specific demethylase 5D</fullName>
    </submittedName>
</protein>
<feature type="compositionally biased region" description="Polar residues" evidence="1">
    <location>
        <begin position="630"/>
        <end position="654"/>
    </location>
</feature>
<proteinExistence type="predicted"/>
<dbReference type="HOGENOM" id="CLU_405533_0_0_1"/>
<dbReference type="AlphaFoldDB" id="A0A093Y459"/>
<keyword evidence="3" id="KW-0489">Methyltransferase</keyword>
<sequence length="690" mass="78424">MVPRPRLIAIKPRYRRPQHKWSQEERLLLCCARRFFDLMYRDIAKIFNHIYATNIRAEGFPNGLPAKTINTQWEDMRRRDHKDWRAVHSDVSFNQGPSLFHHLMEKIRHACRVLHIGLVARARDLVQTPQGRPILPQSRTTQQSPGTTRQYMTLGAPANNTVLHSPVIDQETLIDPGRPETSTQPSQTSRIPPTISRIRSFKMNGRSEEPIRPSQVPHVLWRFSNDQSMGINHRSGYIANAFINDIGDIPTPNERAEEFPTWLEIHVRPRRIPSPFISTSTDPLVAVHRALSRDQNAFVSIIDSTQIKSQNIFYMKDLMKQYDIYTPGYRGAREYVVWGSICRSAIVTSIRADEFIQIANTHPDIRAALQLDVISASKNCKSQLHNRLAERTFESDFIVRRTIGKFLRIIRLQSDYLGDVAVSLNNSWSFTLSDDTAEFLLGVNQGFQITMAPSTPVHVPQITFHSQETIIQSQDESTSENITQQVGQHADMEDYVIVNHPQQEDIADAQATEIRQSIERLSFQEDAEAFSDYQTGSVVRSSPAIETTTATRIISFFNPDSESRVGMPETQRLTTPGVVESIEDVLPASDQGDTGEDVDVKVEAVMQLPSLSQMPSPQPDTRSQEPAVFQPSTNPTRNHTRSYSESSDSTIGAQTPATNHRFLKEHSHGNHVLNYDWPTFWDQLHNVAHQ</sequence>
<dbReference type="Pfam" id="PF24494">
    <property type="entry name" value="DUF7587"/>
    <property type="match status" value="1"/>
</dbReference>
<comment type="caution">
    <text evidence="3">The sequence shown here is derived from an EMBL/GenBank/DDBJ whole genome shotgun (WGS) entry which is preliminary data.</text>
</comment>
<organism evidence="3">
    <name type="scientific">Talaromyces marneffei PM1</name>
    <dbReference type="NCBI Taxonomy" id="1077442"/>
    <lineage>
        <taxon>Eukaryota</taxon>
        <taxon>Fungi</taxon>
        <taxon>Dikarya</taxon>
        <taxon>Ascomycota</taxon>
        <taxon>Pezizomycotina</taxon>
        <taxon>Eurotiomycetes</taxon>
        <taxon>Eurotiomycetidae</taxon>
        <taxon>Eurotiales</taxon>
        <taxon>Trichocomaceae</taxon>
        <taxon>Talaromyces</taxon>
        <taxon>Talaromyces sect. Talaromyces</taxon>
    </lineage>
</organism>
<evidence type="ECO:0000259" key="2">
    <source>
        <dbReference type="Pfam" id="PF24494"/>
    </source>
</evidence>
<feature type="domain" description="DUF7587" evidence="2">
    <location>
        <begin position="216"/>
        <end position="354"/>
    </location>
</feature>
<feature type="region of interest" description="Disordered" evidence="1">
    <location>
        <begin position="610"/>
        <end position="654"/>
    </location>
</feature>
<evidence type="ECO:0000313" key="3">
    <source>
        <dbReference type="EMBL" id="KFX52288.1"/>
    </source>
</evidence>
<dbReference type="GO" id="GO:0032259">
    <property type="term" value="P:methylation"/>
    <property type="evidence" value="ECO:0007669"/>
    <property type="project" value="UniProtKB-KW"/>
</dbReference>
<name>A0A093Y459_TALMA</name>
<feature type="compositionally biased region" description="Polar residues" evidence="1">
    <location>
        <begin position="180"/>
        <end position="191"/>
    </location>
</feature>
<dbReference type="InterPro" id="IPR056009">
    <property type="entry name" value="DUF7587"/>
</dbReference>